<dbReference type="SUPFAM" id="SSF53448">
    <property type="entry name" value="Nucleotide-diphospho-sugar transferases"/>
    <property type="match status" value="1"/>
</dbReference>
<accession>V5GWX6</accession>
<sequence>MQKQYNVTIKYLQEFIALGTAGGLYSTFRDQIRYGNPDAFFVMNGDICADFPLGELYRFHKEQPEKFQKKAFVTIMGTEATRQQSLNYGCMVTNKETDEVTHYVEKPSSYVSTLINCGVYVFSLDIFHIIAEAFNAKQEEYYRNGNGNRETGYIQLEQEILSPLAGTGKMFALQTNNWWSQLKTAGSAIYANRHYLELYKLKHPERLFTPSGEGSCKIIPDVHIDPTASIHPTAVLGPNVSIGPGVTVGPGVRIRESIILANATIEPRSLVIHSIIGRGSRVGQWARVEGTPSDPDPNKPFAKMDNLPLFNSDGRLNPSITILGCSVSVPSETILLNSIVLPNKELSRSIKNEIIL</sequence>
<dbReference type="InterPro" id="IPR050486">
    <property type="entry name" value="Mannose-1P_guanyltransferase"/>
</dbReference>
<dbReference type="InterPro" id="IPR029044">
    <property type="entry name" value="Nucleotide-diphossugar_trans"/>
</dbReference>
<evidence type="ECO:0000259" key="3">
    <source>
        <dbReference type="Pfam" id="PF25087"/>
    </source>
</evidence>
<evidence type="ECO:0000256" key="1">
    <source>
        <dbReference type="ARBA" id="ARBA00007274"/>
    </source>
</evidence>
<protein>
    <submittedName>
        <fullName evidence="4">Mannose-1-phosphate guanyltransferase alpha-A</fullName>
    </submittedName>
</protein>
<name>V5GWX6_ANOGL</name>
<dbReference type="AlphaFoldDB" id="V5GWX6"/>
<dbReference type="PANTHER" id="PTHR22572">
    <property type="entry name" value="SUGAR-1-PHOSPHATE GUANYL TRANSFERASE"/>
    <property type="match status" value="1"/>
</dbReference>
<evidence type="ECO:0000313" key="4">
    <source>
        <dbReference type="EMBL" id="JAB64788.1"/>
    </source>
</evidence>
<organism evidence="4">
    <name type="scientific">Anoplophora glabripennis</name>
    <name type="common">Asian longhorn beetle</name>
    <name type="synonym">Anoplophora nobilis</name>
    <dbReference type="NCBI Taxonomy" id="217634"/>
    <lineage>
        <taxon>Eukaryota</taxon>
        <taxon>Metazoa</taxon>
        <taxon>Ecdysozoa</taxon>
        <taxon>Arthropoda</taxon>
        <taxon>Hexapoda</taxon>
        <taxon>Insecta</taxon>
        <taxon>Pterygota</taxon>
        <taxon>Neoptera</taxon>
        <taxon>Endopterygota</taxon>
        <taxon>Coleoptera</taxon>
        <taxon>Polyphaga</taxon>
        <taxon>Cucujiformia</taxon>
        <taxon>Chrysomeloidea</taxon>
        <taxon>Cerambycidae</taxon>
        <taxon>Lamiinae</taxon>
        <taxon>Lamiini</taxon>
        <taxon>Anoplophora</taxon>
    </lineage>
</organism>
<dbReference type="InterPro" id="IPR018357">
    <property type="entry name" value="Hexapep_transf_CS"/>
</dbReference>
<dbReference type="InterPro" id="IPR056729">
    <property type="entry name" value="GMPPB_C"/>
</dbReference>
<reference evidence="4" key="1">
    <citation type="submission" date="2013-07" db="EMBL/GenBank/DDBJ databases">
        <title>Midgut Transcriptome Profiling of Anoplphora glabripennis, a Lignocellulose Degrading, Wood-Boring Cerambycid.</title>
        <authorList>
            <person name="Scully E.D."/>
            <person name="Hoover K."/>
            <person name="Carlson J.E."/>
            <person name="Tien M."/>
            <person name="Geib S.M."/>
        </authorList>
    </citation>
    <scope>NUCLEOTIDE SEQUENCE</scope>
</reference>
<proteinExistence type="inferred from homology"/>
<dbReference type="Gene3D" id="3.90.550.10">
    <property type="entry name" value="Spore Coat Polysaccharide Biosynthesis Protein SpsA, Chain A"/>
    <property type="match status" value="1"/>
</dbReference>
<dbReference type="InterPro" id="IPR005835">
    <property type="entry name" value="NTP_transferase_dom"/>
</dbReference>
<dbReference type="PROSITE" id="PS00101">
    <property type="entry name" value="HEXAPEP_TRANSFERASES"/>
    <property type="match status" value="1"/>
</dbReference>
<evidence type="ECO:0000259" key="2">
    <source>
        <dbReference type="Pfam" id="PF00483"/>
    </source>
</evidence>
<feature type="domain" description="Nucleotidyl transferase" evidence="2">
    <location>
        <begin position="3"/>
        <end position="139"/>
    </location>
</feature>
<feature type="domain" description="Mannose-1-phosphate guanyltransferase C-terminal" evidence="3">
    <location>
        <begin position="218"/>
        <end position="354"/>
    </location>
</feature>
<dbReference type="Gene3D" id="2.160.10.10">
    <property type="entry name" value="Hexapeptide repeat proteins"/>
    <property type="match status" value="1"/>
</dbReference>
<dbReference type="Pfam" id="PF00483">
    <property type="entry name" value="NTP_transferase"/>
    <property type="match status" value="1"/>
</dbReference>
<gene>
    <name evidence="4" type="primary">GMPAA</name>
</gene>
<keyword evidence="4" id="KW-0808">Transferase</keyword>
<dbReference type="EMBL" id="GALX01003678">
    <property type="protein sequence ID" value="JAB64788.1"/>
    <property type="molecule type" value="Transcribed_RNA"/>
</dbReference>
<dbReference type="Pfam" id="PF25087">
    <property type="entry name" value="GMPPB_C"/>
    <property type="match status" value="1"/>
</dbReference>
<dbReference type="GO" id="GO:0016740">
    <property type="term" value="F:transferase activity"/>
    <property type="evidence" value="ECO:0007669"/>
    <property type="project" value="UniProtKB-KW"/>
</dbReference>
<comment type="similarity">
    <text evidence="1">Belongs to the transferase hexapeptide repeat family.</text>
</comment>